<dbReference type="NCBIfam" id="NF011080">
    <property type="entry name" value="PRK14508.1-3"/>
    <property type="match status" value="1"/>
</dbReference>
<keyword evidence="7 10" id="KW-0119">Carbohydrate metabolism</keyword>
<keyword evidence="5 10" id="KW-0328">Glycosyltransferase</keyword>
<dbReference type="EC" id="2.4.1.25" evidence="3 10"/>
<gene>
    <name evidence="11" type="primary">malQ</name>
    <name evidence="11" type="ORF">IAD51_06170</name>
</gene>
<name>A0A9D1HT03_9FIRM</name>
<dbReference type="Pfam" id="PF02446">
    <property type="entry name" value="Glyco_hydro_77"/>
    <property type="match status" value="1"/>
</dbReference>
<evidence type="ECO:0000256" key="8">
    <source>
        <dbReference type="ARBA" id="ARBA00031423"/>
    </source>
</evidence>
<evidence type="ECO:0000256" key="10">
    <source>
        <dbReference type="RuleBase" id="RU361207"/>
    </source>
</evidence>
<dbReference type="Proteomes" id="UP000824088">
    <property type="component" value="Unassembled WGS sequence"/>
</dbReference>
<dbReference type="InterPro" id="IPR003385">
    <property type="entry name" value="Glyco_hydro_77"/>
</dbReference>
<evidence type="ECO:0000256" key="6">
    <source>
        <dbReference type="ARBA" id="ARBA00022679"/>
    </source>
</evidence>
<reference evidence="11" key="1">
    <citation type="submission" date="2020-10" db="EMBL/GenBank/DDBJ databases">
        <authorList>
            <person name="Gilroy R."/>
        </authorList>
    </citation>
    <scope>NUCLEOTIDE SEQUENCE</scope>
    <source>
        <strain evidence="11">1063</strain>
    </source>
</reference>
<dbReference type="InterPro" id="IPR017853">
    <property type="entry name" value="GH"/>
</dbReference>
<evidence type="ECO:0000256" key="7">
    <source>
        <dbReference type="ARBA" id="ARBA00023277"/>
    </source>
</evidence>
<evidence type="ECO:0000256" key="3">
    <source>
        <dbReference type="ARBA" id="ARBA00012560"/>
    </source>
</evidence>
<protein>
    <recommendedName>
        <fullName evidence="4 10">4-alpha-glucanotransferase</fullName>
        <ecNumber evidence="3 10">2.4.1.25</ecNumber>
    </recommendedName>
    <alternativeName>
        <fullName evidence="8 10">Amylomaltase</fullName>
    </alternativeName>
    <alternativeName>
        <fullName evidence="9 10">Disproportionating enzyme</fullName>
    </alternativeName>
</protein>
<organism evidence="11 12">
    <name type="scientific">Candidatus Limadaptatus stercorigallinarum</name>
    <dbReference type="NCBI Taxonomy" id="2840845"/>
    <lineage>
        <taxon>Bacteria</taxon>
        <taxon>Bacillati</taxon>
        <taxon>Bacillota</taxon>
        <taxon>Clostridia</taxon>
        <taxon>Eubacteriales</taxon>
        <taxon>Candidatus Limadaptatus</taxon>
    </lineage>
</organism>
<accession>A0A9D1HT03</accession>
<dbReference type="AlphaFoldDB" id="A0A9D1HT03"/>
<dbReference type="GO" id="GO:0004134">
    <property type="term" value="F:4-alpha-glucanotransferase activity"/>
    <property type="evidence" value="ECO:0007669"/>
    <property type="project" value="UniProtKB-EC"/>
</dbReference>
<dbReference type="EMBL" id="DVMN01000111">
    <property type="protein sequence ID" value="HIU21794.1"/>
    <property type="molecule type" value="Genomic_DNA"/>
</dbReference>
<evidence type="ECO:0000313" key="11">
    <source>
        <dbReference type="EMBL" id="HIU21794.1"/>
    </source>
</evidence>
<comment type="caution">
    <text evidence="11">The sequence shown here is derived from an EMBL/GenBank/DDBJ whole genome shotgun (WGS) entry which is preliminary data.</text>
</comment>
<evidence type="ECO:0000256" key="5">
    <source>
        <dbReference type="ARBA" id="ARBA00022676"/>
    </source>
</evidence>
<dbReference type="PANTHER" id="PTHR32438:SF5">
    <property type="entry name" value="4-ALPHA-GLUCANOTRANSFERASE DPE1, CHLOROPLASTIC_AMYLOPLASTIC"/>
    <property type="match status" value="1"/>
</dbReference>
<dbReference type="NCBIfam" id="TIGR00217">
    <property type="entry name" value="malQ"/>
    <property type="match status" value="1"/>
</dbReference>
<comment type="catalytic activity">
    <reaction evidence="1 10">
        <text>Transfers a segment of a (1-&gt;4)-alpha-D-glucan to a new position in an acceptor, which may be glucose or a (1-&gt;4)-alpha-D-glucan.</text>
        <dbReference type="EC" id="2.4.1.25"/>
    </reaction>
</comment>
<evidence type="ECO:0000256" key="1">
    <source>
        <dbReference type="ARBA" id="ARBA00000439"/>
    </source>
</evidence>
<dbReference type="PANTHER" id="PTHR32438">
    <property type="entry name" value="4-ALPHA-GLUCANOTRANSFERASE DPE1, CHLOROPLASTIC/AMYLOPLASTIC"/>
    <property type="match status" value="1"/>
</dbReference>
<evidence type="ECO:0000256" key="4">
    <source>
        <dbReference type="ARBA" id="ARBA00020295"/>
    </source>
</evidence>
<dbReference type="SUPFAM" id="SSF51445">
    <property type="entry name" value="(Trans)glycosidases"/>
    <property type="match status" value="1"/>
</dbReference>
<proteinExistence type="inferred from homology"/>
<keyword evidence="6 10" id="KW-0808">Transferase</keyword>
<comment type="similarity">
    <text evidence="2 10">Belongs to the disproportionating enzyme family.</text>
</comment>
<evidence type="ECO:0000256" key="2">
    <source>
        <dbReference type="ARBA" id="ARBA00005684"/>
    </source>
</evidence>
<reference evidence="11" key="2">
    <citation type="journal article" date="2021" name="PeerJ">
        <title>Extensive microbial diversity within the chicken gut microbiome revealed by metagenomics and culture.</title>
        <authorList>
            <person name="Gilroy R."/>
            <person name="Ravi A."/>
            <person name="Getino M."/>
            <person name="Pursley I."/>
            <person name="Horton D.L."/>
            <person name="Alikhan N.F."/>
            <person name="Baker D."/>
            <person name="Gharbi K."/>
            <person name="Hall N."/>
            <person name="Watson M."/>
            <person name="Adriaenssens E.M."/>
            <person name="Foster-Nyarko E."/>
            <person name="Jarju S."/>
            <person name="Secka A."/>
            <person name="Antonio M."/>
            <person name="Oren A."/>
            <person name="Chaudhuri R.R."/>
            <person name="La Ragione R."/>
            <person name="Hildebrand F."/>
            <person name="Pallen M.J."/>
        </authorList>
    </citation>
    <scope>NUCLEOTIDE SEQUENCE</scope>
    <source>
        <strain evidence="11">1063</strain>
    </source>
</reference>
<sequence>MKIAKFERAAGVLMPVSALPSPYGIGCFSRDAENFAEMAADMGFSWWQVLPITILGAGNSPYSGSSAHAGNFLFINPHSLAEEGLLTQEEAERAKYGGQPYKVDYAFARENMTGVLRTAFGRINPEIGKKIAEFADKESYWLDDYALFMALAGRFGFDWTKWEKGLAFRDPAALAAARKEFAAEIDYYVFEQYEFYRQWYELKAKVNARGVRIIGDLPFYVATESVDVWTNASDFQLDKDGRPSAVAGVPPDAFAAQGQIWRNCLYDFAAMKKNGYRWWRKRISHCLEMYDALRLDHFRAFYNYFSIPAEDVDTAVNGHWEYGPGQELIDLIRADNPDALFIAEDLGLIDPDCRKFIDGTGIPTMRVFQFAFDGTQSVHLPYFYDRTNVAYSGTHDNNTLLGWLYEMNPDARDFALKYCGFTGPGWGSGGPSCASTKAILRTIAASSAVLAVFPVQDMLGYGADTRMNIPGTAEGNWEYRLPYELMMTVDRDFFLDVNNTYGRLGGSRR</sequence>
<dbReference type="GO" id="GO:0005975">
    <property type="term" value="P:carbohydrate metabolic process"/>
    <property type="evidence" value="ECO:0007669"/>
    <property type="project" value="InterPro"/>
</dbReference>
<dbReference type="Gene3D" id="3.20.20.80">
    <property type="entry name" value="Glycosidases"/>
    <property type="match status" value="1"/>
</dbReference>
<evidence type="ECO:0000313" key="12">
    <source>
        <dbReference type="Proteomes" id="UP000824088"/>
    </source>
</evidence>
<evidence type="ECO:0000256" key="9">
    <source>
        <dbReference type="ARBA" id="ARBA00031501"/>
    </source>
</evidence>